<name>A0A267AM05_PSEFR</name>
<keyword evidence="1" id="KW-1133">Transmembrane helix</keyword>
<dbReference type="AlphaFoldDB" id="A0A267AM05"/>
<dbReference type="EMBL" id="CAACYJ010000035">
    <property type="protein sequence ID" value="VFB19875.1"/>
    <property type="molecule type" value="Genomic_DNA"/>
</dbReference>
<organism evidence="2 3">
    <name type="scientific">Pseudomonas fragi</name>
    <dbReference type="NCBI Taxonomy" id="296"/>
    <lineage>
        <taxon>Bacteria</taxon>
        <taxon>Pseudomonadati</taxon>
        <taxon>Pseudomonadota</taxon>
        <taxon>Gammaproteobacteria</taxon>
        <taxon>Pseudomonadales</taxon>
        <taxon>Pseudomonadaceae</taxon>
        <taxon>Pseudomonas</taxon>
    </lineage>
</organism>
<feature type="transmembrane region" description="Helical" evidence="1">
    <location>
        <begin position="99"/>
        <end position="120"/>
    </location>
</feature>
<evidence type="ECO:0000313" key="3">
    <source>
        <dbReference type="Proteomes" id="UP000330809"/>
    </source>
</evidence>
<dbReference type="Proteomes" id="UP000330809">
    <property type="component" value="Unassembled WGS sequence"/>
</dbReference>
<keyword evidence="1" id="KW-0812">Transmembrane</keyword>
<feature type="transmembrane region" description="Helical" evidence="1">
    <location>
        <begin position="140"/>
        <end position="161"/>
    </location>
</feature>
<gene>
    <name evidence="2" type="primary">mcbE</name>
    <name evidence="2" type="ORF">NCTC10754_02483</name>
</gene>
<feature type="transmembrane region" description="Helical" evidence="1">
    <location>
        <begin position="59"/>
        <end position="79"/>
    </location>
</feature>
<evidence type="ECO:0000313" key="2">
    <source>
        <dbReference type="EMBL" id="VFB19875.1"/>
    </source>
</evidence>
<accession>A0A267AM05</accession>
<evidence type="ECO:0000256" key="1">
    <source>
        <dbReference type="SAM" id="Phobius"/>
    </source>
</evidence>
<proteinExistence type="predicted"/>
<reference evidence="2 3" key="1">
    <citation type="submission" date="2019-02" db="EMBL/GenBank/DDBJ databases">
        <authorList>
            <consortium name="Pathogen Informatics"/>
        </authorList>
    </citation>
    <scope>NUCLEOTIDE SEQUENCE [LARGE SCALE GENOMIC DNA]</scope>
    <source>
        <strain evidence="2 3">3012STDY7103891</strain>
    </source>
</reference>
<feature type="transmembrane region" description="Helical" evidence="1">
    <location>
        <begin position="26"/>
        <end position="44"/>
    </location>
</feature>
<sequence>MHKNTGSRAFQLAMIFIKEQLKEPTALFWILLSPGAVFYLLIYSKGDDNFNQDYSAVTAWFYAYISSSVAFFGFSFYIIGRRESGFIRSFIYTPHARAVFLIAQLIAYSTIACLYCLFFYMMTRLPFGGYSTYEASILMIRFYSCFILFCSPGLLITALPLNFQTANAVFSILSFIMLALGVAQAALPEPTYFPIELFNPLSLGKSIMQQGIQPLWKIIISIFATFIIALLLACKYLRINPVWSRY</sequence>
<protein>
    <submittedName>
        <fullName evidence="2">Protein McbE</fullName>
    </submittedName>
</protein>
<feature type="transmembrane region" description="Helical" evidence="1">
    <location>
        <begin position="168"/>
        <end position="187"/>
    </location>
</feature>
<keyword evidence="1" id="KW-0472">Membrane</keyword>
<dbReference type="RefSeq" id="WP_095002368.1">
    <property type="nucleotide sequence ID" value="NZ_CAACYJ010000035.1"/>
</dbReference>
<feature type="transmembrane region" description="Helical" evidence="1">
    <location>
        <begin position="215"/>
        <end position="237"/>
    </location>
</feature>